<keyword evidence="2" id="KW-1185">Reference proteome</keyword>
<accession>A0A6J0L0W7</accession>
<dbReference type="Proteomes" id="UP000504610">
    <property type="component" value="Chromosome 9"/>
</dbReference>
<dbReference type="OrthoDB" id="658712at2759"/>
<dbReference type="AlphaFoldDB" id="A0A6J0L0W7"/>
<evidence type="ECO:0000313" key="3">
    <source>
        <dbReference type="RefSeq" id="XP_018453473.2"/>
    </source>
</evidence>
<name>A0A6J0L0W7_RAPSA</name>
<organism evidence="2 3">
    <name type="scientific">Raphanus sativus</name>
    <name type="common">Radish</name>
    <name type="synonym">Raphanus raphanistrum var. sativus</name>
    <dbReference type="NCBI Taxonomy" id="3726"/>
    <lineage>
        <taxon>Eukaryota</taxon>
        <taxon>Viridiplantae</taxon>
        <taxon>Streptophyta</taxon>
        <taxon>Embryophyta</taxon>
        <taxon>Tracheophyta</taxon>
        <taxon>Spermatophyta</taxon>
        <taxon>Magnoliopsida</taxon>
        <taxon>eudicotyledons</taxon>
        <taxon>Gunneridae</taxon>
        <taxon>Pentapetalae</taxon>
        <taxon>rosids</taxon>
        <taxon>malvids</taxon>
        <taxon>Brassicales</taxon>
        <taxon>Brassicaceae</taxon>
        <taxon>Brassiceae</taxon>
        <taxon>Raphanus</taxon>
    </lineage>
</organism>
<dbReference type="RefSeq" id="XP_018453473.2">
    <property type="nucleotide sequence ID" value="XM_018597971.2"/>
</dbReference>
<protein>
    <submittedName>
        <fullName evidence="3">Uncharacterized protein LOC108824539</fullName>
    </submittedName>
</protein>
<evidence type="ECO:0000313" key="2">
    <source>
        <dbReference type="Proteomes" id="UP000504610"/>
    </source>
</evidence>
<dbReference type="KEGG" id="rsz:108824539"/>
<sequence>MQENEETAPLLDDSQPVGETRSQPATMKVPEVEIHLFLSGRGMNPIDVFKWNLGGEEHDQLEVIPILEKYGLKTIFAFTVDEGGGFCVPIRFNPTNGRSLLTYGMVQSFTS</sequence>
<proteinExistence type="predicted"/>
<reference evidence="2" key="1">
    <citation type="journal article" date="2019" name="Database">
        <title>The radish genome database (RadishGD): an integrated information resource for radish genomics.</title>
        <authorList>
            <person name="Yu H.J."/>
            <person name="Baek S."/>
            <person name="Lee Y.J."/>
            <person name="Cho A."/>
            <person name="Mun J.H."/>
        </authorList>
    </citation>
    <scope>NUCLEOTIDE SEQUENCE [LARGE SCALE GENOMIC DNA]</scope>
    <source>
        <strain evidence="2">cv. WK10039</strain>
    </source>
</reference>
<evidence type="ECO:0000256" key="1">
    <source>
        <dbReference type="SAM" id="MobiDB-lite"/>
    </source>
</evidence>
<gene>
    <name evidence="3" type="primary">LOC108824539</name>
</gene>
<dbReference type="PANTHER" id="PTHR35475">
    <property type="entry name" value="WD REPEAT PROTEIN"/>
    <property type="match status" value="1"/>
</dbReference>
<reference evidence="3" key="2">
    <citation type="submission" date="2025-08" db="UniProtKB">
        <authorList>
            <consortium name="RefSeq"/>
        </authorList>
    </citation>
    <scope>IDENTIFICATION</scope>
    <source>
        <tissue evidence="3">Leaf</tissue>
    </source>
</reference>
<dbReference type="PANTHER" id="PTHR35475:SF1">
    <property type="entry name" value="WD REPEAT PROTEIN"/>
    <property type="match status" value="1"/>
</dbReference>
<dbReference type="GeneID" id="108824539"/>
<feature type="region of interest" description="Disordered" evidence="1">
    <location>
        <begin position="1"/>
        <end position="26"/>
    </location>
</feature>